<accession>A0AAX1N0K7</accession>
<dbReference type="RefSeq" id="WP_169662618.1">
    <property type="nucleotide sequence ID" value="NZ_CP076132.1"/>
</dbReference>
<dbReference type="Gene3D" id="3.40.50.150">
    <property type="entry name" value="Vaccinia Virus protein VP39"/>
    <property type="match status" value="1"/>
</dbReference>
<dbReference type="GO" id="GO:0032259">
    <property type="term" value="P:methylation"/>
    <property type="evidence" value="ECO:0007669"/>
    <property type="project" value="UniProtKB-KW"/>
</dbReference>
<evidence type="ECO:0000256" key="1">
    <source>
        <dbReference type="ARBA" id="ARBA00022603"/>
    </source>
</evidence>
<name>A0AAX1N0K7_9BACT</name>
<dbReference type="EMBL" id="CP076132">
    <property type="protein sequence ID" value="QWG01039.1"/>
    <property type="molecule type" value="Genomic_DNA"/>
</dbReference>
<evidence type="ECO:0000256" key="2">
    <source>
        <dbReference type="ARBA" id="ARBA00022679"/>
    </source>
</evidence>
<keyword evidence="1 4" id="KW-0489">Methyltransferase</keyword>
<proteinExistence type="predicted"/>
<keyword evidence="5" id="KW-1185">Reference proteome</keyword>
<gene>
    <name evidence="4" type="ORF">KMW28_15410</name>
</gene>
<organism evidence="4 5">
    <name type="scientific">Flammeovirga yaeyamensis</name>
    <dbReference type="NCBI Taxonomy" id="367791"/>
    <lineage>
        <taxon>Bacteria</taxon>
        <taxon>Pseudomonadati</taxon>
        <taxon>Bacteroidota</taxon>
        <taxon>Cytophagia</taxon>
        <taxon>Cytophagales</taxon>
        <taxon>Flammeovirgaceae</taxon>
        <taxon>Flammeovirga</taxon>
    </lineage>
</organism>
<dbReference type="PANTHER" id="PTHR43861">
    <property type="entry name" value="TRANS-ACONITATE 2-METHYLTRANSFERASE-RELATED"/>
    <property type="match status" value="1"/>
</dbReference>
<dbReference type="CDD" id="cd02440">
    <property type="entry name" value="AdoMet_MTases"/>
    <property type="match status" value="1"/>
</dbReference>
<dbReference type="InterPro" id="IPR041698">
    <property type="entry name" value="Methyltransf_25"/>
</dbReference>
<dbReference type="GO" id="GO:0008168">
    <property type="term" value="F:methyltransferase activity"/>
    <property type="evidence" value="ECO:0007669"/>
    <property type="project" value="UniProtKB-KW"/>
</dbReference>
<dbReference type="KEGG" id="fya:KMW28_15410"/>
<evidence type="ECO:0000313" key="4">
    <source>
        <dbReference type="EMBL" id="QWG01039.1"/>
    </source>
</evidence>
<keyword evidence="2" id="KW-0808">Transferase</keyword>
<protein>
    <submittedName>
        <fullName evidence="4">Methyltransferase domain-containing protein</fullName>
    </submittedName>
</protein>
<evidence type="ECO:0000259" key="3">
    <source>
        <dbReference type="Pfam" id="PF13649"/>
    </source>
</evidence>
<feature type="domain" description="Methyltransferase" evidence="3">
    <location>
        <begin position="45"/>
        <end position="139"/>
    </location>
</feature>
<evidence type="ECO:0000313" key="5">
    <source>
        <dbReference type="Proteomes" id="UP000678679"/>
    </source>
</evidence>
<dbReference type="Proteomes" id="UP000678679">
    <property type="component" value="Chromosome 1"/>
</dbReference>
<dbReference type="SUPFAM" id="SSF53335">
    <property type="entry name" value="S-adenosyl-L-methionine-dependent methyltransferases"/>
    <property type="match status" value="1"/>
</dbReference>
<dbReference type="Pfam" id="PF13649">
    <property type="entry name" value="Methyltransf_25"/>
    <property type="match status" value="1"/>
</dbReference>
<dbReference type="InterPro" id="IPR029063">
    <property type="entry name" value="SAM-dependent_MTases_sf"/>
</dbReference>
<dbReference type="AlphaFoldDB" id="A0AAX1N0K7"/>
<dbReference type="PANTHER" id="PTHR43861:SF1">
    <property type="entry name" value="TRANS-ACONITATE 2-METHYLTRANSFERASE"/>
    <property type="match status" value="1"/>
</dbReference>
<sequence>MIQGNVAFYQNMPIQVFKKFADQIGLANGEDLDQVYNTIKEGKEIMEFGSGYGRIVKGLKDKGYNGKLYAVEIVDALIDKLSLQKTDNIEIIHSDLTELEWKNDSLDYILWMWSGILELTEEEQQTVIKKAYKWLKKGGALIIECPMNKAISKVGMLSNDKKIVVEEEWGVLNATLVEAEDVALYSSKAGFESHSLQTYTTTTNLTRAIYTLKK</sequence>
<reference evidence="4 5" key="1">
    <citation type="submission" date="2021-05" db="EMBL/GenBank/DDBJ databases">
        <title>Comparative genomic studies on the polysaccharide-degrading batcterial strains of the Flammeovirga genus.</title>
        <authorList>
            <person name="Zewei F."/>
            <person name="Zheng Z."/>
            <person name="Yu L."/>
            <person name="Ruyue G."/>
            <person name="Yanhong M."/>
            <person name="Yuanyuan C."/>
            <person name="Jingyan G."/>
            <person name="Wenjun H."/>
        </authorList>
    </citation>
    <scope>NUCLEOTIDE SEQUENCE [LARGE SCALE GENOMIC DNA]</scope>
    <source>
        <strain evidence="4 5">NBRC:100898</strain>
    </source>
</reference>